<dbReference type="PANTHER" id="PTHR33744">
    <property type="entry name" value="CARBOHYDRATE DIACID REGULATOR"/>
    <property type="match status" value="1"/>
</dbReference>
<dbReference type="InterPro" id="IPR042070">
    <property type="entry name" value="PucR_C-HTH_sf"/>
</dbReference>
<reference evidence="5" key="1">
    <citation type="submission" date="2021-10" db="EMBL/GenBank/DDBJ databases">
        <title>Novel species in genus Arthrobacter.</title>
        <authorList>
            <person name="Liu Y."/>
        </authorList>
    </citation>
    <scope>NUCLEOTIDE SEQUENCE</scope>
    <source>
        <strain evidence="5">Zg-Y809</strain>
    </source>
</reference>
<gene>
    <name evidence="5" type="ORF">LJ751_02820</name>
</gene>
<comment type="caution">
    <text evidence="5">The sequence shown here is derived from an EMBL/GenBank/DDBJ whole genome shotgun (WGS) entry which is preliminary data.</text>
</comment>
<accession>A0A9X1M0V0</accession>
<dbReference type="PANTHER" id="PTHR33744:SF7">
    <property type="entry name" value="PUCR FAMILY TRANSCRIPTIONAL REGULATOR"/>
    <property type="match status" value="1"/>
</dbReference>
<dbReference type="InterPro" id="IPR012914">
    <property type="entry name" value="PucR_dom"/>
</dbReference>
<evidence type="ECO:0000259" key="2">
    <source>
        <dbReference type="Pfam" id="PF07905"/>
    </source>
</evidence>
<dbReference type="Proteomes" id="UP001139264">
    <property type="component" value="Unassembled WGS sequence"/>
</dbReference>
<dbReference type="Gene3D" id="1.10.10.2840">
    <property type="entry name" value="PucR C-terminal helix-turn-helix domain"/>
    <property type="match status" value="1"/>
</dbReference>
<proteinExistence type="inferred from homology"/>
<dbReference type="InterPro" id="IPR025736">
    <property type="entry name" value="PucR_C-HTH_dom"/>
</dbReference>
<evidence type="ECO:0000256" key="1">
    <source>
        <dbReference type="ARBA" id="ARBA00006754"/>
    </source>
</evidence>
<evidence type="ECO:0000259" key="3">
    <source>
        <dbReference type="Pfam" id="PF13556"/>
    </source>
</evidence>
<name>A0A9X1M0V0_9MICC</name>
<dbReference type="InterPro" id="IPR051448">
    <property type="entry name" value="CdaR-like_regulators"/>
</dbReference>
<protein>
    <submittedName>
        <fullName evidence="5">PucR family transcriptional regulator ligand-binding domain-containing protein</fullName>
    </submittedName>
</protein>
<dbReference type="AlphaFoldDB" id="A0A9X1M0V0"/>
<comment type="similarity">
    <text evidence="1">Belongs to the CdaR family.</text>
</comment>
<evidence type="ECO:0000313" key="6">
    <source>
        <dbReference type="Proteomes" id="UP001139264"/>
    </source>
</evidence>
<dbReference type="Pfam" id="PF13556">
    <property type="entry name" value="HTH_30"/>
    <property type="match status" value="1"/>
</dbReference>
<evidence type="ECO:0000313" key="5">
    <source>
        <dbReference type="EMBL" id="MCC3268294.1"/>
    </source>
</evidence>
<feature type="domain" description="PucR C-terminal helix-turn-helix" evidence="3">
    <location>
        <begin position="408"/>
        <end position="465"/>
    </location>
</feature>
<dbReference type="EMBL" id="JAJFZP010000004">
    <property type="protein sequence ID" value="MCC3268294.1"/>
    <property type="molecule type" value="Genomic_DNA"/>
</dbReference>
<dbReference type="Pfam" id="PF17853">
    <property type="entry name" value="GGDEF_2"/>
    <property type="match status" value="1"/>
</dbReference>
<feature type="domain" description="Purine catabolism PurC-like" evidence="2">
    <location>
        <begin position="9"/>
        <end position="123"/>
    </location>
</feature>
<sequence>MPIRLSDLLAAPGLNLRGCGTAEPTSAPLQWVAVTELEDPFPFLGGGEVVLTTGLRHRSGAVQRSFVDSVHRSGALAIGFGTGLSHAKVPAALLEAATQRGLPVFEVPYETPFVALGKMVADALAADHVTQLRDLLAAHQSLAAALLGGKGLPGLLQELSVLLGSPVALYQYGARLFATGARAETGPRERLPIATGLRDRCTLMIAQPYRRPDIVAYAQSLISVELSNQARRRTRERAVTGQLLADVVAGRLTGADASVRLQGAGISMTRRNVTFLVQAASGQVRSLPALPLPSEFDGASTAVVDGLLAIVVPEGSRTDLARILSDYLYGSGLTATIGIGGSYAEPAGLRWSYFEAKESLQRGQNLNEPVRLSLTSLLMSGTAVPLADLAAEALDPLTDFDAAHDAKLLETLEQYLALNGSVAAVADELGLHRNTVRYRLGQITELTGYDPAVTADRVHLFLALNVRSLGLGTSGRQTPSLPPTTR</sequence>
<evidence type="ECO:0000259" key="4">
    <source>
        <dbReference type="Pfam" id="PF17853"/>
    </source>
</evidence>
<feature type="domain" description="CdaR GGDEF-like" evidence="4">
    <location>
        <begin position="258"/>
        <end position="361"/>
    </location>
</feature>
<organism evidence="5 6">
    <name type="scientific">Arthrobacter gengyunqii</name>
    <dbReference type="NCBI Taxonomy" id="2886940"/>
    <lineage>
        <taxon>Bacteria</taxon>
        <taxon>Bacillati</taxon>
        <taxon>Actinomycetota</taxon>
        <taxon>Actinomycetes</taxon>
        <taxon>Micrococcales</taxon>
        <taxon>Micrococcaceae</taxon>
        <taxon>Arthrobacter</taxon>
    </lineage>
</organism>
<dbReference type="InterPro" id="IPR041522">
    <property type="entry name" value="CdaR_GGDEF"/>
</dbReference>
<dbReference type="Pfam" id="PF07905">
    <property type="entry name" value="PucR"/>
    <property type="match status" value="1"/>
</dbReference>
<dbReference type="RefSeq" id="WP_227906773.1">
    <property type="nucleotide sequence ID" value="NZ_CP095461.1"/>
</dbReference>